<dbReference type="AlphaFoldDB" id="A0A250X6J6"/>
<evidence type="ECO:0000256" key="1">
    <source>
        <dbReference type="SAM" id="MobiDB-lite"/>
    </source>
</evidence>
<proteinExistence type="predicted"/>
<name>A0A250X6J6_9CHLO</name>
<evidence type="ECO:0000313" key="3">
    <source>
        <dbReference type="Proteomes" id="UP000232323"/>
    </source>
</evidence>
<dbReference type="Proteomes" id="UP000232323">
    <property type="component" value="Unassembled WGS sequence"/>
</dbReference>
<keyword evidence="3" id="KW-1185">Reference proteome</keyword>
<sequence length="141" mass="15218">MRLTSPPHQTSSLSMSQATAEKRWIIPTYYLQGRPNPERISDLNVDIDAANKAVSNALAGILSSSLPPSSSKAPSRSSLDVQPTASLSKAEPLLHRHRQVVNRSHSGAAELFTKPLAEWLCKANGLGSFLPGVAYQCVTHM</sequence>
<feature type="region of interest" description="Disordered" evidence="1">
    <location>
        <begin position="64"/>
        <end position="92"/>
    </location>
</feature>
<accession>A0A250X6J6</accession>
<dbReference type="EMBL" id="BEGY01000034">
    <property type="protein sequence ID" value="GAX78703.1"/>
    <property type="molecule type" value="Genomic_DNA"/>
</dbReference>
<organism evidence="2 3">
    <name type="scientific">Chlamydomonas eustigma</name>
    <dbReference type="NCBI Taxonomy" id="1157962"/>
    <lineage>
        <taxon>Eukaryota</taxon>
        <taxon>Viridiplantae</taxon>
        <taxon>Chlorophyta</taxon>
        <taxon>core chlorophytes</taxon>
        <taxon>Chlorophyceae</taxon>
        <taxon>CS clade</taxon>
        <taxon>Chlamydomonadales</taxon>
        <taxon>Chlamydomonadaceae</taxon>
        <taxon>Chlamydomonas</taxon>
    </lineage>
</organism>
<gene>
    <name evidence="2" type="ORF">CEUSTIGMA_g6141.t1</name>
</gene>
<reference evidence="2 3" key="1">
    <citation type="submission" date="2017-08" db="EMBL/GenBank/DDBJ databases">
        <title>Acidophilic green algal genome provides insights into adaptation to an acidic environment.</title>
        <authorList>
            <person name="Hirooka S."/>
            <person name="Hirose Y."/>
            <person name="Kanesaki Y."/>
            <person name="Higuchi S."/>
            <person name="Fujiwara T."/>
            <person name="Onuma R."/>
            <person name="Era A."/>
            <person name="Ohbayashi R."/>
            <person name="Uzuka A."/>
            <person name="Nozaki H."/>
            <person name="Yoshikawa H."/>
            <person name="Miyagishima S.Y."/>
        </authorList>
    </citation>
    <scope>NUCLEOTIDE SEQUENCE [LARGE SCALE GENOMIC DNA]</scope>
    <source>
        <strain evidence="2 3">NIES-2499</strain>
    </source>
</reference>
<evidence type="ECO:0000313" key="2">
    <source>
        <dbReference type="EMBL" id="GAX78703.1"/>
    </source>
</evidence>
<protein>
    <submittedName>
        <fullName evidence="2">Uncharacterized protein</fullName>
    </submittedName>
</protein>
<comment type="caution">
    <text evidence="2">The sequence shown here is derived from an EMBL/GenBank/DDBJ whole genome shotgun (WGS) entry which is preliminary data.</text>
</comment>
<feature type="compositionally biased region" description="Low complexity" evidence="1">
    <location>
        <begin position="64"/>
        <end position="79"/>
    </location>
</feature>